<dbReference type="EMBL" id="NBIV01000024">
    <property type="protein sequence ID" value="PXF47486.1"/>
    <property type="molecule type" value="Genomic_DNA"/>
</dbReference>
<sequence>MLVMLEMWNSKELELAMLLDEAPYYQHEPTQSVGEPWRATGYLAKASRDIDLAGYAWLFVVFNSDPLRSWGQKRVKVTSGGEILRKRAHAGLWTGEYESLRYEIIARQVYRNIVGRDSIEDYQVVVDARVQIDPPDSESLSVQQKQRSEDNRNPEQGVNPRENSSLVEKEQNEPFVQLARSKTASDKSCGHSRPSEPECAISHRGDQSPVSPDSESRTRQFQGTDTKPCPKAASPNEVGSPYRIGAMGPGSEQLGPHQVLGHPEPQFRSRRDLYGEVNLTPKRRHGAVISYVDQERYTESWFVDDHFTYMNRFQFLLTEFQRRPFVAQILSRLGFLDGYVLRIDEALHPHLLKVIHAFEGMEKIAKNGRYG</sequence>
<protein>
    <submittedName>
        <fullName evidence="2">Uncharacterized protein</fullName>
    </submittedName>
</protein>
<feature type="region of interest" description="Disordered" evidence="1">
    <location>
        <begin position="135"/>
        <end position="237"/>
    </location>
</feature>
<feature type="compositionally biased region" description="Basic and acidic residues" evidence="1">
    <location>
        <begin position="183"/>
        <end position="206"/>
    </location>
</feature>
<organism evidence="2 3">
    <name type="scientific">Gracilariopsis chorda</name>
    <dbReference type="NCBI Taxonomy" id="448386"/>
    <lineage>
        <taxon>Eukaryota</taxon>
        <taxon>Rhodophyta</taxon>
        <taxon>Florideophyceae</taxon>
        <taxon>Rhodymeniophycidae</taxon>
        <taxon>Gracilariales</taxon>
        <taxon>Gracilariaceae</taxon>
        <taxon>Gracilariopsis</taxon>
    </lineage>
</organism>
<comment type="caution">
    <text evidence="2">The sequence shown here is derived from an EMBL/GenBank/DDBJ whole genome shotgun (WGS) entry which is preliminary data.</text>
</comment>
<dbReference type="Proteomes" id="UP000247409">
    <property type="component" value="Unassembled WGS sequence"/>
</dbReference>
<proteinExistence type="predicted"/>
<name>A0A2V3IZ99_9FLOR</name>
<gene>
    <name evidence="2" type="ORF">BWQ96_02817</name>
</gene>
<dbReference type="AlphaFoldDB" id="A0A2V3IZ99"/>
<dbReference type="OrthoDB" id="10219at2759"/>
<evidence type="ECO:0000256" key="1">
    <source>
        <dbReference type="SAM" id="MobiDB-lite"/>
    </source>
</evidence>
<accession>A0A2V3IZ99</accession>
<evidence type="ECO:0000313" key="2">
    <source>
        <dbReference type="EMBL" id="PXF47486.1"/>
    </source>
</evidence>
<reference evidence="2 3" key="1">
    <citation type="journal article" date="2018" name="Mol. Biol. Evol.">
        <title>Analysis of the draft genome of the red seaweed Gracilariopsis chorda provides insights into genome size evolution in Rhodophyta.</title>
        <authorList>
            <person name="Lee J."/>
            <person name="Yang E.C."/>
            <person name="Graf L."/>
            <person name="Yang J.H."/>
            <person name="Qiu H."/>
            <person name="Zel Zion U."/>
            <person name="Chan C.X."/>
            <person name="Stephens T.G."/>
            <person name="Weber A.P.M."/>
            <person name="Boo G.H."/>
            <person name="Boo S.M."/>
            <person name="Kim K.M."/>
            <person name="Shin Y."/>
            <person name="Jung M."/>
            <person name="Lee S.J."/>
            <person name="Yim H.S."/>
            <person name="Lee J.H."/>
            <person name="Bhattacharya D."/>
            <person name="Yoon H.S."/>
        </authorList>
    </citation>
    <scope>NUCLEOTIDE SEQUENCE [LARGE SCALE GENOMIC DNA]</scope>
    <source>
        <strain evidence="2 3">SKKU-2015</strain>
        <tissue evidence="2">Whole body</tissue>
    </source>
</reference>
<evidence type="ECO:0000313" key="3">
    <source>
        <dbReference type="Proteomes" id="UP000247409"/>
    </source>
</evidence>
<feature type="compositionally biased region" description="Polar residues" evidence="1">
    <location>
        <begin position="208"/>
        <end position="225"/>
    </location>
</feature>
<keyword evidence="3" id="KW-1185">Reference proteome</keyword>